<dbReference type="GO" id="GO:0016787">
    <property type="term" value="F:hydrolase activity"/>
    <property type="evidence" value="ECO:0007669"/>
    <property type="project" value="InterPro"/>
</dbReference>
<dbReference type="Gene3D" id="3.40.50.1820">
    <property type="entry name" value="alpha/beta hydrolase"/>
    <property type="match status" value="1"/>
</dbReference>
<keyword evidence="2" id="KW-1185">Reference proteome</keyword>
<sequence length="305" mass="33518">MPLFNINACETIPAALIAQAETLPEGAPIIVMVHGYGYSPTDPKRDPHAHIFALEPSYDLNTAVSWPRALGLGGQNPGEGIAVGFGWESTGRLARIYDMAEIAAQRLARLATRLALVSGRPVGIIAHSMGCRVALRALRHLHEGRVSRMVLLAAAEFQSRAEEAMASPAGRSCEILNVTTRENDLFDFLMELGVGRGRERCIGNGLTRPLRNWLDLQIDAPEVIATLCNIGYPVGVADRRVSHFSCYMRAGLFDLYRAALRTPDRLPLPYLAQALPQAQTPRWSRLFARPRTAPLRLPFVHHSAD</sequence>
<dbReference type="RefSeq" id="WP_038129705.1">
    <property type="nucleotide sequence ID" value="NZ_AUNB01000018.1"/>
</dbReference>
<name>A0A074JX66_9RHOB</name>
<evidence type="ECO:0000313" key="2">
    <source>
        <dbReference type="Proteomes" id="UP000027471"/>
    </source>
</evidence>
<dbReference type="InterPro" id="IPR010662">
    <property type="entry name" value="RBBP9/YdeN"/>
</dbReference>
<protein>
    <submittedName>
        <fullName evidence="1">Uncharacterized protein</fullName>
    </submittedName>
</protein>
<dbReference type="OrthoDB" id="7303283at2"/>
<dbReference type="Pfam" id="PF06821">
    <property type="entry name" value="Ser_hydrolase"/>
    <property type="match status" value="1"/>
</dbReference>
<dbReference type="SUPFAM" id="SSF53474">
    <property type="entry name" value="alpha/beta-Hydrolases"/>
    <property type="match status" value="1"/>
</dbReference>
<organism evidence="1 2">
    <name type="scientific">Thioclava indica</name>
    <dbReference type="NCBI Taxonomy" id="1353528"/>
    <lineage>
        <taxon>Bacteria</taxon>
        <taxon>Pseudomonadati</taxon>
        <taxon>Pseudomonadota</taxon>
        <taxon>Alphaproteobacteria</taxon>
        <taxon>Rhodobacterales</taxon>
        <taxon>Paracoccaceae</taxon>
        <taxon>Thioclava</taxon>
    </lineage>
</organism>
<accession>A0A074JX66</accession>
<gene>
    <name evidence="1" type="ORF">DT23_03075</name>
</gene>
<dbReference type="InterPro" id="IPR029058">
    <property type="entry name" value="AB_hydrolase_fold"/>
</dbReference>
<dbReference type="STRING" id="1353528.DT23_03075"/>
<dbReference type="AlphaFoldDB" id="A0A074JX66"/>
<proteinExistence type="predicted"/>
<dbReference type="eggNOG" id="COG1075">
    <property type="taxonomic scope" value="Bacteria"/>
</dbReference>
<evidence type="ECO:0000313" key="1">
    <source>
        <dbReference type="EMBL" id="KEO60485.1"/>
    </source>
</evidence>
<dbReference type="Proteomes" id="UP000027471">
    <property type="component" value="Unassembled WGS sequence"/>
</dbReference>
<reference evidence="1 2" key="1">
    <citation type="journal article" date="2015" name="Antonie Van Leeuwenhoek">
        <title>Thioclava indica sp. nov., isolated from surface seawater of the Indian Ocean.</title>
        <authorList>
            <person name="Liu Y."/>
            <person name="Lai Q."/>
            <person name="Du J."/>
            <person name="Xu H."/>
            <person name="Jiang L."/>
            <person name="Shao Z."/>
        </authorList>
    </citation>
    <scope>NUCLEOTIDE SEQUENCE [LARGE SCALE GENOMIC DNA]</scope>
    <source>
        <strain evidence="1 2">DT23-4</strain>
    </source>
</reference>
<dbReference type="EMBL" id="AUNB01000018">
    <property type="protein sequence ID" value="KEO60485.1"/>
    <property type="molecule type" value="Genomic_DNA"/>
</dbReference>
<comment type="caution">
    <text evidence="1">The sequence shown here is derived from an EMBL/GenBank/DDBJ whole genome shotgun (WGS) entry which is preliminary data.</text>
</comment>